<name>V8QSK3_9BURK</name>
<proteinExistence type="predicted"/>
<accession>V8QSK3</accession>
<sequence length="304" mass="34574">MSEPIQIQASDGYLLHGKLWRSEPALQTSPVVIINCATSVRSRYYARFADALHAAGCTVLTYDYRGIGDSRQGSLRSLRAGWLDWGELDFEAVLRYVHSRFDGEPIYVVGHSVGGFLIGLAPSSHRIARIFTMGAQYAYWPDYKPQSRAKMFMQWHIAMPLLARLFGFVPARRLGWMEDTPKGVALDWSGMGPRFEISLGRRYRKELAPASMLLARFAQVNAPILALGIEDDPFGTPAALDRLLDYYVQSERHHLRIAPDTIAQEEIGHFAFFHDRFRDSLWPIAFRWLLQQEIDPKVGSVTRN</sequence>
<keyword evidence="3" id="KW-1185">Reference proteome</keyword>
<dbReference type="InterPro" id="IPR017208">
    <property type="entry name" value="UCP037442_abhydr"/>
</dbReference>
<feature type="domain" description="AB hydrolase-1" evidence="1">
    <location>
        <begin position="31"/>
        <end position="273"/>
    </location>
</feature>
<dbReference type="InterPro" id="IPR029058">
    <property type="entry name" value="AB_hydrolase_fold"/>
</dbReference>
<evidence type="ECO:0000259" key="1">
    <source>
        <dbReference type="Pfam" id="PF12697"/>
    </source>
</evidence>
<dbReference type="eggNOG" id="COG4757">
    <property type="taxonomic scope" value="Bacteria"/>
</dbReference>
<reference evidence="2 3" key="1">
    <citation type="journal article" date="2014" name="Genome Announc.">
        <title>Draft Genome Sequence of Advenella kashmirensis Strain W13003, a Polycyclic Aromatic Hydrocarbon-Degrading Bacterium.</title>
        <authorList>
            <person name="Wang X."/>
            <person name="Jin D."/>
            <person name="Zhou L."/>
            <person name="Wu L."/>
            <person name="An W."/>
            <person name="Zhao L."/>
        </authorList>
    </citation>
    <scope>NUCLEOTIDE SEQUENCE [LARGE SCALE GENOMIC DNA]</scope>
    <source>
        <strain evidence="2 3">W13003</strain>
    </source>
</reference>
<dbReference type="OrthoDB" id="9785076at2"/>
<dbReference type="InterPro" id="IPR000073">
    <property type="entry name" value="AB_hydrolase_1"/>
</dbReference>
<gene>
    <name evidence="2" type="ORF">W822_16615</name>
</gene>
<dbReference type="AlphaFoldDB" id="V8QSK3"/>
<comment type="caution">
    <text evidence="2">The sequence shown here is derived from an EMBL/GenBank/DDBJ whole genome shotgun (WGS) entry which is preliminary data.</text>
</comment>
<dbReference type="SUPFAM" id="SSF53474">
    <property type="entry name" value="alpha/beta-Hydrolases"/>
    <property type="match status" value="1"/>
</dbReference>
<protein>
    <submittedName>
        <fullName evidence="2">Alpha/beta hydrolase</fullName>
    </submittedName>
</protein>
<dbReference type="EMBL" id="AYXT01000010">
    <property type="protein sequence ID" value="ETF02318.1"/>
    <property type="molecule type" value="Genomic_DNA"/>
</dbReference>
<dbReference type="GO" id="GO:0016787">
    <property type="term" value="F:hydrolase activity"/>
    <property type="evidence" value="ECO:0007669"/>
    <property type="project" value="UniProtKB-KW"/>
</dbReference>
<dbReference type="STRING" id="1424334.W822_16615"/>
<dbReference type="HOGENOM" id="CLU_058232_0_1_4"/>
<dbReference type="RefSeq" id="WP_024006265.1">
    <property type="nucleotide sequence ID" value="NZ_KI650980.1"/>
</dbReference>
<evidence type="ECO:0000313" key="2">
    <source>
        <dbReference type="EMBL" id="ETF02318.1"/>
    </source>
</evidence>
<dbReference type="PIRSF" id="PIRSF037442">
    <property type="entry name" value="UCP037442_abhydr"/>
    <property type="match status" value="1"/>
</dbReference>
<dbReference type="Pfam" id="PF12697">
    <property type="entry name" value="Abhydrolase_6"/>
    <property type="match status" value="1"/>
</dbReference>
<dbReference type="Gene3D" id="3.40.50.1820">
    <property type="entry name" value="alpha/beta hydrolase"/>
    <property type="match status" value="1"/>
</dbReference>
<evidence type="ECO:0000313" key="3">
    <source>
        <dbReference type="Proteomes" id="UP000018733"/>
    </source>
</evidence>
<organism evidence="2 3">
    <name type="scientific">Advenella kashmirensis W13003</name>
    <dbReference type="NCBI Taxonomy" id="1424334"/>
    <lineage>
        <taxon>Bacteria</taxon>
        <taxon>Pseudomonadati</taxon>
        <taxon>Pseudomonadota</taxon>
        <taxon>Betaproteobacteria</taxon>
        <taxon>Burkholderiales</taxon>
        <taxon>Alcaligenaceae</taxon>
    </lineage>
</organism>
<keyword evidence="2" id="KW-0378">Hydrolase</keyword>
<dbReference type="PATRIC" id="fig|1424334.3.peg.3338"/>
<dbReference type="Proteomes" id="UP000018733">
    <property type="component" value="Unassembled WGS sequence"/>
</dbReference>